<gene>
    <name evidence="1" type="ORF">FNL38_1011198</name>
</gene>
<dbReference type="EMBL" id="VNIQ01000001">
    <property type="protein sequence ID" value="TYQ08821.1"/>
    <property type="molecule type" value="Genomic_DNA"/>
</dbReference>
<dbReference type="Gene3D" id="3.40.50.720">
    <property type="entry name" value="NAD(P)-binding Rossmann-like Domain"/>
    <property type="match status" value="1"/>
</dbReference>
<name>A0A652YYR4_NOCGL</name>
<dbReference type="SUPFAM" id="SSF51735">
    <property type="entry name" value="NAD(P)-binding Rossmann-fold domains"/>
    <property type="match status" value="1"/>
</dbReference>
<dbReference type="AlphaFoldDB" id="A0A652YYR4"/>
<dbReference type="InterPro" id="IPR036291">
    <property type="entry name" value="NAD(P)-bd_dom_sf"/>
</dbReference>
<dbReference type="Pfam" id="PF00106">
    <property type="entry name" value="adh_short"/>
    <property type="match status" value="1"/>
</dbReference>
<reference evidence="1" key="1">
    <citation type="submission" date="2019-07" db="EMBL/GenBank/DDBJ databases">
        <title>Genomic Encyclopedia of Type Strains, Phase IV (KMG-IV): sequencing the most valuable type-strain genomes for metagenomic binning, comparative biology and taxonomic classification.</title>
        <authorList>
            <person name="Goeker M."/>
        </authorList>
    </citation>
    <scope>NUCLEOTIDE SEQUENCE</scope>
    <source>
        <strain evidence="1">DSM 44596</strain>
    </source>
</reference>
<protein>
    <submittedName>
        <fullName evidence="1">Short subunit dehydrogenase</fullName>
    </submittedName>
</protein>
<dbReference type="InterPro" id="IPR002347">
    <property type="entry name" value="SDR_fam"/>
</dbReference>
<sequence>MSAHTVDLDRGVVLVTDIGRDHGTRVAAEFLAAGWNVAVTARSVTELVRIMSGKPTHRFFAVVADPTDRWQADRILDRVGARFGTINRVVDPTGTVAAAWMMRSDVDAVA</sequence>
<evidence type="ECO:0000313" key="1">
    <source>
        <dbReference type="EMBL" id="TYQ08821.1"/>
    </source>
</evidence>
<proteinExistence type="predicted"/>
<organism evidence="1">
    <name type="scientific">Nocardia globerula</name>
    <dbReference type="NCBI Taxonomy" id="1818"/>
    <lineage>
        <taxon>Bacteria</taxon>
        <taxon>Bacillati</taxon>
        <taxon>Actinomycetota</taxon>
        <taxon>Actinomycetes</taxon>
        <taxon>Mycobacteriales</taxon>
        <taxon>Nocardiaceae</taxon>
        <taxon>Nocardia</taxon>
    </lineage>
</organism>
<accession>A0A652YYR4</accession>
<comment type="caution">
    <text evidence="1">The sequence shown here is derived from an EMBL/GenBank/DDBJ whole genome shotgun (WGS) entry which is preliminary data.</text>
</comment>